<reference evidence="1" key="1">
    <citation type="submission" date="2020-08" db="EMBL/GenBank/DDBJ databases">
        <title>Genome public.</title>
        <authorList>
            <person name="Liu C."/>
            <person name="Sun Q."/>
        </authorList>
    </citation>
    <scope>NUCLEOTIDE SEQUENCE</scope>
    <source>
        <strain evidence="1">NSJ-53</strain>
    </source>
</reference>
<organism evidence="1 2">
    <name type="scientific">Gehongia tenuis</name>
    <dbReference type="NCBI Taxonomy" id="2763655"/>
    <lineage>
        <taxon>Bacteria</taxon>
        <taxon>Bacillati</taxon>
        <taxon>Bacillota</taxon>
        <taxon>Clostridia</taxon>
        <taxon>Christensenellales</taxon>
        <taxon>Christensenellaceae</taxon>
        <taxon>Gehongia</taxon>
    </lineage>
</organism>
<dbReference type="RefSeq" id="WP_249314613.1">
    <property type="nucleotide sequence ID" value="NZ_JACRSR010000001.1"/>
</dbReference>
<evidence type="ECO:0000313" key="1">
    <source>
        <dbReference type="EMBL" id="MBC8530643.1"/>
    </source>
</evidence>
<protein>
    <submittedName>
        <fullName evidence="1">Uncharacterized protein</fullName>
    </submittedName>
</protein>
<comment type="caution">
    <text evidence="1">The sequence shown here is derived from an EMBL/GenBank/DDBJ whole genome shotgun (WGS) entry which is preliminary data.</text>
</comment>
<dbReference type="Proteomes" id="UP000623172">
    <property type="component" value="Unassembled WGS sequence"/>
</dbReference>
<dbReference type="AlphaFoldDB" id="A0A926HNY4"/>
<name>A0A926HNY4_9FIRM</name>
<sequence length="101" mass="10404">MGRIFAVLALILVLAFAPGCGRKVPELAAVPGMGEAALTDALQGISRDAVLQSWGEPDGALSGMFGEIYDLPGGGAFVIVYYGQSGPDHVVENVKLGAKDE</sequence>
<accession>A0A926HNY4</accession>
<evidence type="ECO:0000313" key="2">
    <source>
        <dbReference type="Proteomes" id="UP000623172"/>
    </source>
</evidence>
<gene>
    <name evidence="1" type="ORF">H8696_02115</name>
</gene>
<dbReference type="EMBL" id="JACRSR010000001">
    <property type="protein sequence ID" value="MBC8530643.1"/>
    <property type="molecule type" value="Genomic_DNA"/>
</dbReference>
<proteinExistence type="predicted"/>
<keyword evidence="2" id="KW-1185">Reference proteome</keyword>